<accession>A0ABQ2L5P9</accession>
<sequence length="49" mass="5358">MDCVKLGGVTQTMIDTVPLFVTELLSPAAYSERTERTERIDSAVPESSL</sequence>
<comment type="caution">
    <text evidence="1">The sequence shown here is derived from an EMBL/GenBank/DDBJ whole genome shotgun (WGS) entry which is preliminary data.</text>
</comment>
<keyword evidence="2" id="KW-1185">Reference proteome</keyword>
<gene>
    <name evidence="1" type="ORF">GCM10010969_29800</name>
</gene>
<dbReference type="Proteomes" id="UP000606653">
    <property type="component" value="Unassembled WGS sequence"/>
</dbReference>
<dbReference type="EMBL" id="BMLN01000009">
    <property type="protein sequence ID" value="GGO04499.1"/>
    <property type="molecule type" value="Genomic_DNA"/>
</dbReference>
<dbReference type="RefSeq" id="WP_018977873.1">
    <property type="nucleotide sequence ID" value="NZ_BMLN01000009.1"/>
</dbReference>
<proteinExistence type="predicted"/>
<protein>
    <submittedName>
        <fullName evidence="1">Uncharacterized protein</fullName>
    </submittedName>
</protein>
<reference evidence="2" key="1">
    <citation type="journal article" date="2019" name="Int. J. Syst. Evol. Microbiol.">
        <title>The Global Catalogue of Microorganisms (GCM) 10K type strain sequencing project: providing services to taxonomists for standard genome sequencing and annotation.</title>
        <authorList>
            <consortium name="The Broad Institute Genomics Platform"/>
            <consortium name="The Broad Institute Genome Sequencing Center for Infectious Disease"/>
            <person name="Wu L."/>
            <person name="Ma J."/>
        </authorList>
    </citation>
    <scope>NUCLEOTIDE SEQUENCE [LARGE SCALE GENOMIC DNA]</scope>
    <source>
        <strain evidence="2">CGMCC 1.6964</strain>
    </source>
</reference>
<evidence type="ECO:0000313" key="1">
    <source>
        <dbReference type="EMBL" id="GGO04499.1"/>
    </source>
</evidence>
<evidence type="ECO:0000313" key="2">
    <source>
        <dbReference type="Proteomes" id="UP000606653"/>
    </source>
</evidence>
<organism evidence="1 2">
    <name type="scientific">Saccharibacillus kuerlensis</name>
    <dbReference type="NCBI Taxonomy" id="459527"/>
    <lineage>
        <taxon>Bacteria</taxon>
        <taxon>Bacillati</taxon>
        <taxon>Bacillota</taxon>
        <taxon>Bacilli</taxon>
        <taxon>Bacillales</taxon>
        <taxon>Paenibacillaceae</taxon>
        <taxon>Saccharibacillus</taxon>
    </lineage>
</organism>
<name>A0ABQ2L5P9_9BACL</name>